<dbReference type="KEGG" id="wna:KA717_03055"/>
<dbReference type="AlphaFoldDB" id="A0A977KXW8"/>
<dbReference type="Proteomes" id="UP001065613">
    <property type="component" value="Chromosome"/>
</dbReference>
<accession>A0A977KXW8</accession>
<dbReference type="SUPFAM" id="SSF82708">
    <property type="entry name" value="R3H domain"/>
    <property type="match status" value="1"/>
</dbReference>
<dbReference type="InterPro" id="IPR015946">
    <property type="entry name" value="KH_dom-like_a/b"/>
</dbReference>
<dbReference type="EMBL" id="CP073041">
    <property type="protein sequence ID" value="UXE61923.1"/>
    <property type="molecule type" value="Genomic_DNA"/>
</dbReference>
<dbReference type="InterPro" id="IPR001374">
    <property type="entry name" value="R3H_dom"/>
</dbReference>
<dbReference type="InterPro" id="IPR039247">
    <property type="entry name" value="KhpB"/>
</dbReference>
<dbReference type="SMART" id="SM00393">
    <property type="entry name" value="R3H"/>
    <property type="match status" value="1"/>
</dbReference>
<dbReference type="InterPro" id="IPR034079">
    <property type="entry name" value="R3H_KhpB"/>
</dbReference>
<dbReference type="InterPro" id="IPR036867">
    <property type="entry name" value="R3H_dom_sf"/>
</dbReference>
<feature type="domain" description="R3H" evidence="1">
    <location>
        <begin position="78"/>
        <end position="144"/>
    </location>
</feature>
<dbReference type="PANTHER" id="PTHR35800:SF1">
    <property type="entry name" value="RNA-BINDING PROTEIN KHPB"/>
    <property type="match status" value="1"/>
</dbReference>
<name>A0A977KXW8_9CYAN</name>
<protein>
    <submittedName>
        <fullName evidence="2">Protein jag</fullName>
    </submittedName>
</protein>
<evidence type="ECO:0000259" key="1">
    <source>
        <dbReference type="PROSITE" id="PS51061"/>
    </source>
</evidence>
<dbReference type="Gene3D" id="3.30.1370.50">
    <property type="entry name" value="R3H-like domain"/>
    <property type="match status" value="1"/>
</dbReference>
<dbReference type="Gene3D" id="3.30.300.20">
    <property type="match status" value="1"/>
</dbReference>
<dbReference type="CDD" id="cd02644">
    <property type="entry name" value="R3H_jag"/>
    <property type="match status" value="1"/>
</dbReference>
<dbReference type="PROSITE" id="PS51061">
    <property type="entry name" value="R3H"/>
    <property type="match status" value="1"/>
</dbReference>
<gene>
    <name evidence="2" type="ORF">KA717_03055</name>
</gene>
<dbReference type="PANTHER" id="PTHR35800">
    <property type="entry name" value="PROTEIN JAG"/>
    <property type="match status" value="1"/>
</dbReference>
<dbReference type="Pfam" id="PF01424">
    <property type="entry name" value="R3H"/>
    <property type="match status" value="1"/>
</dbReference>
<proteinExistence type="predicted"/>
<reference evidence="2" key="1">
    <citation type="submission" date="2021-04" db="EMBL/GenBank/DDBJ databases">
        <title>Genome sequence of Woronichinia naegeliana from Washington state freshwater lake bloom.</title>
        <authorList>
            <person name="Dreher T.W."/>
        </authorList>
    </citation>
    <scope>NUCLEOTIDE SEQUENCE</scope>
    <source>
        <strain evidence="2">WA131</strain>
    </source>
</reference>
<sequence>MGFTATVKVEEKKDYANLPNIWLVIDDSHLNPEQIEILIGYKGKGLDALQYLINAQMNLGAETDHHHTFTIELNGYRLRRQAELLAWCQEIADKVRQTKQPVEMTELSSAERRQIHTFFQNESDLETESQGQEPDSRLVVRFRYNFG</sequence>
<organism evidence="2">
    <name type="scientific">Woronichinia naegeliana WA131</name>
    <dbReference type="NCBI Taxonomy" id="2824559"/>
    <lineage>
        <taxon>Bacteria</taxon>
        <taxon>Bacillati</taxon>
        <taxon>Cyanobacteriota</taxon>
        <taxon>Cyanophyceae</taxon>
        <taxon>Synechococcales</taxon>
        <taxon>Coelosphaeriaceae</taxon>
        <taxon>Woronichinia</taxon>
    </lineage>
</organism>
<dbReference type="GO" id="GO:0003723">
    <property type="term" value="F:RNA binding"/>
    <property type="evidence" value="ECO:0007669"/>
    <property type="project" value="InterPro"/>
</dbReference>
<evidence type="ECO:0000313" key="2">
    <source>
        <dbReference type="EMBL" id="UXE61923.1"/>
    </source>
</evidence>